<organism evidence="2 4">
    <name type="scientific">Superficieibacter electus</name>
    <dbReference type="NCBI Taxonomy" id="2022662"/>
    <lineage>
        <taxon>Bacteria</taxon>
        <taxon>Pseudomonadati</taxon>
        <taxon>Pseudomonadota</taxon>
        <taxon>Gammaproteobacteria</taxon>
        <taxon>Enterobacterales</taxon>
        <taxon>Enterobacteriaceae</taxon>
        <taxon>Superficieibacter</taxon>
    </lineage>
</organism>
<evidence type="ECO:0008006" key="5">
    <source>
        <dbReference type="Google" id="ProtNLM"/>
    </source>
</evidence>
<dbReference type="RefSeq" id="WP_103677125.1">
    <property type="nucleotide sequence ID" value="NZ_PQGD01000007.1"/>
</dbReference>
<dbReference type="EMBL" id="PQGD01000007">
    <property type="protein sequence ID" value="POP48947.1"/>
    <property type="molecule type" value="Genomic_DNA"/>
</dbReference>
<dbReference type="AlphaFoldDB" id="A0A2P5GQW9"/>
<dbReference type="Proteomes" id="UP000237073">
    <property type="component" value="Unassembled WGS sequence"/>
</dbReference>
<evidence type="ECO:0000313" key="2">
    <source>
        <dbReference type="EMBL" id="POP48947.1"/>
    </source>
</evidence>
<sequence length="297" mass="32928">MKLAVKAGLSGAIILALTACDSLDPTSTKGEFHYSNPTTTAIAFKVDDKDYTVEPGATGQLSLSPGMHTMVNAKGEKNQFMVFENNTGGIINPERQMYYMLSEVYAVKGHEKRFRPAEYAVTINGHNLKMPLLSANAAIIDHNFFACKYQLGEPFPDNVTTLDKNTEGNIFNKCFDKTELLTYFEKEYDQKLPPSAENGSTEDSVNTAFDYRIPEPKFKDAETQKQAEKIVALLKQINDSTDPDVHEDVRKALFQATSDLVSADVKVAAKNSVEDNKYYNAFVEQTGNFAGYGILPK</sequence>
<comment type="caution">
    <text evidence="2">The sequence shown here is derived from an EMBL/GenBank/DDBJ whole genome shotgun (WGS) entry which is preliminary data.</text>
</comment>
<evidence type="ECO:0000313" key="1">
    <source>
        <dbReference type="EMBL" id="POP43432.1"/>
    </source>
</evidence>
<protein>
    <recommendedName>
        <fullName evidence="5">Lipoprotein</fullName>
    </recommendedName>
</protein>
<evidence type="ECO:0000313" key="4">
    <source>
        <dbReference type="Proteomes" id="UP000247005"/>
    </source>
</evidence>
<name>A0A2P5GQW9_9ENTR</name>
<keyword evidence="3" id="KW-1185">Reference proteome</keyword>
<evidence type="ECO:0000313" key="3">
    <source>
        <dbReference type="Proteomes" id="UP000237073"/>
    </source>
</evidence>
<reference evidence="3 4" key="1">
    <citation type="submission" date="2018-01" db="EMBL/GenBank/DDBJ databases">
        <title>Superficieibacter electus gen. nov., sp. nov., an extended-spectrum beta-lactamase possessing member of the Enterobacteriaceae family, isolated from intensive care unit surfaces.</title>
        <authorList>
            <person name="Potter R.F."/>
            <person name="D'Souza A.W."/>
        </authorList>
    </citation>
    <scope>NUCLEOTIDE SEQUENCE [LARGE SCALE GENOMIC DNA]</scope>
    <source>
        <strain evidence="2 4">BP-1</strain>
        <strain evidence="1 3">BP-2</strain>
    </source>
</reference>
<dbReference type="EMBL" id="PQGE01000014">
    <property type="protein sequence ID" value="POP43432.1"/>
    <property type="molecule type" value="Genomic_DNA"/>
</dbReference>
<dbReference type="Proteomes" id="UP000247005">
    <property type="component" value="Unassembled WGS sequence"/>
</dbReference>
<gene>
    <name evidence="2" type="ORF">CHU32_10160</name>
    <name evidence="1" type="ORF">CHU33_16275</name>
</gene>
<proteinExistence type="predicted"/>
<dbReference type="OrthoDB" id="1417373at2"/>
<accession>A0A2P5GQW9</accession>
<dbReference type="PROSITE" id="PS51257">
    <property type="entry name" value="PROKAR_LIPOPROTEIN"/>
    <property type="match status" value="1"/>
</dbReference>